<keyword evidence="2" id="KW-0805">Transcription regulation</keyword>
<dbReference type="PROSITE" id="PS50931">
    <property type="entry name" value="HTH_LYSR"/>
    <property type="match status" value="1"/>
</dbReference>
<dbReference type="CDD" id="cd08414">
    <property type="entry name" value="PBP2_LTTR_aromatics_like"/>
    <property type="match status" value="1"/>
</dbReference>
<dbReference type="GO" id="GO:0003700">
    <property type="term" value="F:DNA-binding transcription factor activity"/>
    <property type="evidence" value="ECO:0007669"/>
    <property type="project" value="InterPro"/>
</dbReference>
<dbReference type="InterPro" id="IPR005119">
    <property type="entry name" value="LysR_subst-bd"/>
</dbReference>
<dbReference type="SUPFAM" id="SSF53850">
    <property type="entry name" value="Periplasmic binding protein-like II"/>
    <property type="match status" value="1"/>
</dbReference>
<dbReference type="KEGG" id="nyu:D7D52_08265"/>
<dbReference type="InterPro" id="IPR036388">
    <property type="entry name" value="WH-like_DNA-bd_sf"/>
</dbReference>
<keyword evidence="3" id="KW-0238">DNA-binding</keyword>
<keyword evidence="8" id="KW-1185">Reference proteome</keyword>
<dbReference type="RefSeq" id="WP_120735784.1">
    <property type="nucleotide sequence ID" value="NZ_CP032568.1"/>
</dbReference>
<dbReference type="Gene3D" id="1.10.10.10">
    <property type="entry name" value="Winged helix-like DNA-binding domain superfamily/Winged helix DNA-binding domain"/>
    <property type="match status" value="1"/>
</dbReference>
<evidence type="ECO:0000259" key="6">
    <source>
        <dbReference type="PROSITE" id="PS50931"/>
    </source>
</evidence>
<dbReference type="Pfam" id="PF00126">
    <property type="entry name" value="HTH_1"/>
    <property type="match status" value="1"/>
</dbReference>
<evidence type="ECO:0000256" key="2">
    <source>
        <dbReference type="ARBA" id="ARBA00023015"/>
    </source>
</evidence>
<dbReference type="AlphaFoldDB" id="A0A386Z8C1"/>
<organism evidence="7 8">
    <name type="scientific">Nocardia yunnanensis</name>
    <dbReference type="NCBI Taxonomy" id="2382165"/>
    <lineage>
        <taxon>Bacteria</taxon>
        <taxon>Bacillati</taxon>
        <taxon>Actinomycetota</taxon>
        <taxon>Actinomycetes</taxon>
        <taxon>Mycobacteriales</taxon>
        <taxon>Nocardiaceae</taxon>
        <taxon>Nocardia</taxon>
    </lineage>
</organism>
<dbReference type="InterPro" id="IPR036390">
    <property type="entry name" value="WH_DNA-bd_sf"/>
</dbReference>
<dbReference type="PANTHER" id="PTHR30346">
    <property type="entry name" value="TRANSCRIPTIONAL DUAL REGULATOR HCAR-RELATED"/>
    <property type="match status" value="1"/>
</dbReference>
<dbReference type="PANTHER" id="PTHR30346:SF29">
    <property type="entry name" value="LYSR SUBSTRATE-BINDING"/>
    <property type="match status" value="1"/>
</dbReference>
<dbReference type="Gene3D" id="3.40.190.10">
    <property type="entry name" value="Periplasmic binding protein-like II"/>
    <property type="match status" value="2"/>
</dbReference>
<evidence type="ECO:0000313" key="7">
    <source>
        <dbReference type="EMBL" id="AYF73858.1"/>
    </source>
</evidence>
<gene>
    <name evidence="7" type="ORF">D7D52_08265</name>
</gene>
<evidence type="ECO:0000256" key="5">
    <source>
        <dbReference type="ARBA" id="ARBA00023163"/>
    </source>
</evidence>
<dbReference type="OrthoDB" id="3286335at2"/>
<evidence type="ECO:0000256" key="4">
    <source>
        <dbReference type="ARBA" id="ARBA00023159"/>
    </source>
</evidence>
<evidence type="ECO:0000256" key="3">
    <source>
        <dbReference type="ARBA" id="ARBA00023125"/>
    </source>
</evidence>
<sequence>MTFGDASLTALRVFREVAERGTLTAAATALGCTQSAVSRQLAALERAAGTPLVQRRHDGVRLTPAGRIVARRAAAVIDQIDATARELAGLPDERATVRLGWFASAGAAIVPAAFTRLRGTHPGITVVGREGSTPALIRALRAGTLDLALVASAPPYRPLDAETPALQVQVLTERGLRVAVPADHPLARADHLDVADLRGQAWIAGPGDDRSMGVWPGLDERPHIAHTVRDWLAKLNLVAAGCGLTTIPASLAPACPPGVRVLPVRGGPVEQRRLLLARLPGPLADPVARVAETLRAVAIDAAARERDA</sequence>
<protein>
    <submittedName>
        <fullName evidence="7">LysR family transcriptional regulator</fullName>
    </submittedName>
</protein>
<dbReference type="PRINTS" id="PR00039">
    <property type="entry name" value="HTHLYSR"/>
</dbReference>
<dbReference type="Proteomes" id="UP000267164">
    <property type="component" value="Chromosome"/>
</dbReference>
<name>A0A386Z8C1_9NOCA</name>
<comment type="similarity">
    <text evidence="1">Belongs to the LysR transcriptional regulatory family.</text>
</comment>
<dbReference type="GO" id="GO:0032993">
    <property type="term" value="C:protein-DNA complex"/>
    <property type="evidence" value="ECO:0007669"/>
    <property type="project" value="TreeGrafter"/>
</dbReference>
<keyword evidence="4" id="KW-0010">Activator</keyword>
<evidence type="ECO:0000313" key="8">
    <source>
        <dbReference type="Proteomes" id="UP000267164"/>
    </source>
</evidence>
<feature type="domain" description="HTH lysR-type" evidence="6">
    <location>
        <begin position="1"/>
        <end position="63"/>
    </location>
</feature>
<dbReference type="Pfam" id="PF03466">
    <property type="entry name" value="LysR_substrate"/>
    <property type="match status" value="1"/>
</dbReference>
<dbReference type="FunFam" id="1.10.10.10:FF:000001">
    <property type="entry name" value="LysR family transcriptional regulator"/>
    <property type="match status" value="1"/>
</dbReference>
<dbReference type="SUPFAM" id="SSF46785">
    <property type="entry name" value="Winged helix' DNA-binding domain"/>
    <property type="match status" value="1"/>
</dbReference>
<proteinExistence type="inferred from homology"/>
<dbReference type="GO" id="GO:0003677">
    <property type="term" value="F:DNA binding"/>
    <property type="evidence" value="ECO:0007669"/>
    <property type="project" value="UniProtKB-KW"/>
</dbReference>
<dbReference type="EMBL" id="CP032568">
    <property type="protein sequence ID" value="AYF73858.1"/>
    <property type="molecule type" value="Genomic_DNA"/>
</dbReference>
<keyword evidence="5" id="KW-0804">Transcription</keyword>
<dbReference type="InterPro" id="IPR000847">
    <property type="entry name" value="LysR_HTH_N"/>
</dbReference>
<reference evidence="7 8" key="1">
    <citation type="submission" date="2018-09" db="EMBL/GenBank/DDBJ databases">
        <title>Nocardia yunnanensis sp. nov., an actinomycete isolated from a soil sample.</title>
        <authorList>
            <person name="Zhang J."/>
        </authorList>
    </citation>
    <scope>NUCLEOTIDE SEQUENCE [LARGE SCALE GENOMIC DNA]</scope>
    <source>
        <strain evidence="7 8">CFHS0054</strain>
    </source>
</reference>
<accession>A0A386Z8C1</accession>
<evidence type="ECO:0000256" key="1">
    <source>
        <dbReference type="ARBA" id="ARBA00009437"/>
    </source>
</evidence>